<proteinExistence type="predicted"/>
<dbReference type="AlphaFoldDB" id="A0A0N4WJ98"/>
<dbReference type="GO" id="GO:0005813">
    <property type="term" value="C:centrosome"/>
    <property type="evidence" value="ECO:0007669"/>
    <property type="project" value="TreeGrafter"/>
</dbReference>
<dbReference type="OMA" id="LKPFYQY"/>
<evidence type="ECO:0000259" key="1">
    <source>
        <dbReference type="Pfam" id="PF14779"/>
    </source>
</evidence>
<dbReference type="GO" id="GO:0061512">
    <property type="term" value="P:protein localization to cilium"/>
    <property type="evidence" value="ECO:0007669"/>
    <property type="project" value="TreeGrafter"/>
</dbReference>
<dbReference type="SUPFAM" id="SSF50978">
    <property type="entry name" value="WD40 repeat-like"/>
    <property type="match status" value="1"/>
</dbReference>
<dbReference type="Proteomes" id="UP000268014">
    <property type="component" value="Unassembled WGS sequence"/>
</dbReference>
<dbReference type="GO" id="GO:0005930">
    <property type="term" value="C:axoneme"/>
    <property type="evidence" value="ECO:0007669"/>
    <property type="project" value="TreeGrafter"/>
</dbReference>
<reference evidence="2 3" key="2">
    <citation type="submission" date="2018-11" db="EMBL/GenBank/DDBJ databases">
        <authorList>
            <consortium name="Pathogen Informatics"/>
        </authorList>
    </citation>
    <scope>NUCLEOTIDE SEQUENCE [LARGE SCALE GENOMIC DNA]</scope>
    <source>
        <strain evidence="2 3">MHpl1</strain>
    </source>
</reference>
<accession>A0A0N4WJ98</accession>
<dbReference type="PANTHER" id="PTHR20870">
    <property type="entry name" value="BARDET-BIEDL SYNDROME 1 PROTEIN"/>
    <property type="match status" value="1"/>
</dbReference>
<dbReference type="InterPro" id="IPR028784">
    <property type="entry name" value="BBS1"/>
</dbReference>
<dbReference type="STRING" id="6290.A0A0N4WJ98"/>
<gene>
    <name evidence="2" type="ORF">HPLM_LOCUS11069</name>
</gene>
<dbReference type="GO" id="GO:0005113">
    <property type="term" value="F:patched binding"/>
    <property type="evidence" value="ECO:0007669"/>
    <property type="project" value="TreeGrafter"/>
</dbReference>
<reference evidence="4" key="1">
    <citation type="submission" date="2017-02" db="UniProtKB">
        <authorList>
            <consortium name="WormBaseParasite"/>
        </authorList>
    </citation>
    <scope>IDENTIFICATION</scope>
</reference>
<dbReference type="GO" id="GO:0005119">
    <property type="term" value="F:smoothened binding"/>
    <property type="evidence" value="ECO:0007669"/>
    <property type="project" value="TreeGrafter"/>
</dbReference>
<feature type="domain" description="Bardet-Biedl syndrome 1 N-terminal" evidence="1">
    <location>
        <begin position="9"/>
        <end position="263"/>
    </location>
</feature>
<evidence type="ECO:0000313" key="2">
    <source>
        <dbReference type="EMBL" id="VDO41906.1"/>
    </source>
</evidence>
<organism evidence="4">
    <name type="scientific">Haemonchus placei</name>
    <name type="common">Barber's pole worm</name>
    <dbReference type="NCBI Taxonomy" id="6290"/>
    <lineage>
        <taxon>Eukaryota</taxon>
        <taxon>Metazoa</taxon>
        <taxon>Ecdysozoa</taxon>
        <taxon>Nematoda</taxon>
        <taxon>Chromadorea</taxon>
        <taxon>Rhabditida</taxon>
        <taxon>Rhabditina</taxon>
        <taxon>Rhabditomorpha</taxon>
        <taxon>Strongyloidea</taxon>
        <taxon>Trichostrongylidae</taxon>
        <taxon>Haemonchus</taxon>
    </lineage>
</organism>
<protein>
    <submittedName>
        <fullName evidence="4">BBS1 domain-containing protein</fullName>
    </submittedName>
</protein>
<name>A0A0N4WJ98_HAEPC</name>
<dbReference type="InterPro" id="IPR032728">
    <property type="entry name" value="BBS1_N"/>
</dbReference>
<sequence length="303" mass="33772">MAMPDTVKWMSALSDEQAGVFTFAHCVCLSDMYGDGDTKLVLAHVGSSRFNMRLKVFKGVTVVGESALADMPTAVVSFYNEKITLPALGVASGSYIRIYKNLKPFYQYNTPSAPVHKVEQEAWTKTCAKQLTPDQLFTVIQSLANEISPKELTPLSQTLLVTKAEDRPAFIDYYATPKYVNNLQNPSTITCLSSIPKSSTDNIDVLVFGTERGTVRAVDSQAFQIIADCRIPGVPVQIVTYGVFDIDYRIFVSTRDGQIFSIKRDQTVKEKPIITCKTHIVGFTRVNKMVSHSYFVHILPYIR</sequence>
<dbReference type="Pfam" id="PF14779">
    <property type="entry name" value="BBS1"/>
    <property type="match status" value="1"/>
</dbReference>
<dbReference type="InterPro" id="IPR036322">
    <property type="entry name" value="WD40_repeat_dom_sf"/>
</dbReference>
<dbReference type="PANTHER" id="PTHR20870:SF0">
    <property type="entry name" value="BARDET-BIEDL SYNDROME 1 PROTEIN"/>
    <property type="match status" value="1"/>
</dbReference>
<dbReference type="GO" id="GO:1905515">
    <property type="term" value="P:non-motile cilium assembly"/>
    <property type="evidence" value="ECO:0007669"/>
    <property type="project" value="InterPro"/>
</dbReference>
<dbReference type="WBParaSite" id="HPLM_0001107701-mRNA-1">
    <property type="protein sequence ID" value="HPLM_0001107701-mRNA-1"/>
    <property type="gene ID" value="HPLM_0001107701"/>
</dbReference>
<dbReference type="OrthoDB" id="10259809at2759"/>
<keyword evidence="3" id="KW-1185">Reference proteome</keyword>
<dbReference type="GO" id="GO:0034464">
    <property type="term" value="C:BBSome"/>
    <property type="evidence" value="ECO:0007669"/>
    <property type="project" value="InterPro"/>
</dbReference>
<evidence type="ECO:0000313" key="3">
    <source>
        <dbReference type="Proteomes" id="UP000268014"/>
    </source>
</evidence>
<evidence type="ECO:0000313" key="4">
    <source>
        <dbReference type="WBParaSite" id="HPLM_0001107701-mRNA-1"/>
    </source>
</evidence>
<dbReference type="EMBL" id="UZAF01017463">
    <property type="protein sequence ID" value="VDO41906.1"/>
    <property type="molecule type" value="Genomic_DNA"/>
</dbReference>